<comment type="similarity">
    <text evidence="1">Belongs to the paxM FAD-dependent monooxygenase family.</text>
</comment>
<evidence type="ECO:0000313" key="8">
    <source>
        <dbReference type="EMBL" id="KAL1891090.1"/>
    </source>
</evidence>
<accession>A0ABR3YTA8</accession>
<dbReference type="PANTHER" id="PTHR13789">
    <property type="entry name" value="MONOOXYGENASE"/>
    <property type="match status" value="1"/>
</dbReference>
<dbReference type="InterPro" id="IPR023375">
    <property type="entry name" value="ADC_dom_sf"/>
</dbReference>
<keyword evidence="2" id="KW-0285">Flavoprotein</keyword>
<dbReference type="Gene3D" id="3.50.50.60">
    <property type="entry name" value="FAD/NAD(P)-binding domain"/>
    <property type="match status" value="1"/>
</dbReference>
<dbReference type="SUPFAM" id="SSF160104">
    <property type="entry name" value="Acetoacetate decarboxylase-like"/>
    <property type="match status" value="1"/>
</dbReference>
<reference evidence="8 9" key="1">
    <citation type="journal article" date="2024" name="IMA Fungus">
        <title>IMA Genome - F19 : A genome assembly and annotation guide to empower mycologists, including annotated draft genome sequences of Ceratocystis pirilliformis, Diaporthe australafricana, Fusarium ophioides, Paecilomyces lecythidis, and Sporothrix stenoceras.</title>
        <authorList>
            <person name="Aylward J."/>
            <person name="Wilson A.M."/>
            <person name="Visagie C.M."/>
            <person name="Spraker J."/>
            <person name="Barnes I."/>
            <person name="Buitendag C."/>
            <person name="Ceriani C."/>
            <person name="Del Mar Angel L."/>
            <person name="du Plessis D."/>
            <person name="Fuchs T."/>
            <person name="Gasser K."/>
            <person name="Kramer D."/>
            <person name="Li W."/>
            <person name="Munsamy K."/>
            <person name="Piso A."/>
            <person name="Price J.L."/>
            <person name="Sonnekus B."/>
            <person name="Thomas C."/>
            <person name="van der Nest A."/>
            <person name="van Dijk A."/>
            <person name="van Heerden A."/>
            <person name="van Vuuren N."/>
            <person name="Yilmaz N."/>
            <person name="Duong T.A."/>
            <person name="van der Merwe N.A."/>
            <person name="Wingfield M.J."/>
            <person name="Wingfield B.D."/>
        </authorList>
    </citation>
    <scope>NUCLEOTIDE SEQUENCE [LARGE SCALE GENOMIC DNA]</scope>
    <source>
        <strain evidence="8 9">CMW 5346</strain>
    </source>
</reference>
<sequence>MSDDTDPLNILIVGAGIGGLTAAVGLRAEGHKVTLFERSQLAQETGAAIHLAPNCHGLLKRFSIEPASFGANPLQGIAEYDGLGNLVKDIDLRGAGGMWQHPWVLSHRVSLHNELKRVATSEEGKGTPAVLKVASRVASVDPEMATVTLEDGTIYTGDLVLGADGVSSVTRRCISGDTIKPFGSGSSAFRFLIPRETVLNNPSTAHLATSPQLDGVMTLWYGRDRRLVMYPCVNNTMLNFVAIHPSATSASKTESKSTWSEEGSKSTLLEVFKDFGPVVQDLLSLVDNSGLRLWTLLDMDQLPNWVTGKLALLGDAAHPFLPHQGQGGGIAIEDAASLVALLRAGTPRSEIKDRLALYQDIRMQRAHKVQADTRRAGEDIVDDDQRAVFNVIEFNIYNFTHDEWHNTTHRLNKWLWERNDPSYYRQPSVFGPMPGPRQDSIGRPVDAINGTFKTTSIRFKTSSTYLQTLFPTPAFRFARPGTIVEATFQVNEVDNLPWLGGGGYHFAGLWIHGVQYTKKDGSPLFGSYLPILFEDLADPIVSGRDELGMPKLFADIVGNKQEKSLEIVVSWRGAEFIRLKLDNLHPAPTATDAEKTGPPPSPLAAPPPPDDGQFVYRYVPAVGKPGTPDAEYPVFLPHKGSTTPRVVDMTLASSEASLTFQAGDRTSLPTLHHVSAALAEIPIYGIVKATLELGHGVENLSHAQRIE</sequence>
<gene>
    <name evidence="8" type="ORF">Sste5346_007916</name>
</gene>
<dbReference type="InterPro" id="IPR010451">
    <property type="entry name" value="Acetoacetate_decarboxylase"/>
</dbReference>
<dbReference type="PRINTS" id="PR00420">
    <property type="entry name" value="RNGMNOXGNASE"/>
</dbReference>
<evidence type="ECO:0000256" key="4">
    <source>
        <dbReference type="ARBA" id="ARBA00023002"/>
    </source>
</evidence>
<comment type="caution">
    <text evidence="8">The sequence shown here is derived from an EMBL/GenBank/DDBJ whole genome shotgun (WGS) entry which is preliminary data.</text>
</comment>
<dbReference type="Proteomes" id="UP001583186">
    <property type="component" value="Unassembled WGS sequence"/>
</dbReference>
<keyword evidence="3" id="KW-0274">FAD</keyword>
<dbReference type="SUPFAM" id="SSF54373">
    <property type="entry name" value="FAD-linked reductases, C-terminal domain"/>
    <property type="match status" value="1"/>
</dbReference>
<dbReference type="InterPro" id="IPR002938">
    <property type="entry name" value="FAD-bd"/>
</dbReference>
<dbReference type="EMBL" id="JAWCUI010000056">
    <property type="protein sequence ID" value="KAL1891090.1"/>
    <property type="molecule type" value="Genomic_DNA"/>
</dbReference>
<evidence type="ECO:0000256" key="6">
    <source>
        <dbReference type="SAM" id="MobiDB-lite"/>
    </source>
</evidence>
<name>A0ABR3YTA8_9PEZI</name>
<evidence type="ECO:0000256" key="1">
    <source>
        <dbReference type="ARBA" id="ARBA00007992"/>
    </source>
</evidence>
<organism evidence="8 9">
    <name type="scientific">Sporothrix stenoceras</name>
    <dbReference type="NCBI Taxonomy" id="5173"/>
    <lineage>
        <taxon>Eukaryota</taxon>
        <taxon>Fungi</taxon>
        <taxon>Dikarya</taxon>
        <taxon>Ascomycota</taxon>
        <taxon>Pezizomycotina</taxon>
        <taxon>Sordariomycetes</taxon>
        <taxon>Sordariomycetidae</taxon>
        <taxon>Ophiostomatales</taxon>
        <taxon>Ophiostomataceae</taxon>
        <taxon>Sporothrix</taxon>
    </lineage>
</organism>
<protein>
    <recommendedName>
        <fullName evidence="7">FAD-binding domain-containing protein</fullName>
    </recommendedName>
</protein>
<feature type="domain" description="FAD-binding" evidence="7">
    <location>
        <begin position="9"/>
        <end position="370"/>
    </location>
</feature>
<keyword evidence="4" id="KW-0560">Oxidoreductase</keyword>
<evidence type="ECO:0000259" key="7">
    <source>
        <dbReference type="Pfam" id="PF01494"/>
    </source>
</evidence>
<evidence type="ECO:0000256" key="5">
    <source>
        <dbReference type="ARBA" id="ARBA00023033"/>
    </source>
</evidence>
<dbReference type="PANTHER" id="PTHR13789:SF261">
    <property type="entry name" value="HYDROXYLASE, PUTATIVE (AFU_ORTHOLOGUE AFUA_7G00590)-RELATED"/>
    <property type="match status" value="1"/>
</dbReference>
<dbReference type="Gene3D" id="2.40.400.10">
    <property type="entry name" value="Acetoacetate decarboxylase-like"/>
    <property type="match status" value="1"/>
</dbReference>
<evidence type="ECO:0000256" key="3">
    <source>
        <dbReference type="ARBA" id="ARBA00022827"/>
    </source>
</evidence>
<dbReference type="Pfam" id="PF06314">
    <property type="entry name" value="ADC"/>
    <property type="match status" value="1"/>
</dbReference>
<evidence type="ECO:0000313" key="9">
    <source>
        <dbReference type="Proteomes" id="UP001583186"/>
    </source>
</evidence>
<dbReference type="InterPro" id="IPR050493">
    <property type="entry name" value="FAD-dep_Monooxygenase_BioMet"/>
</dbReference>
<feature type="region of interest" description="Disordered" evidence="6">
    <location>
        <begin position="587"/>
        <end position="609"/>
    </location>
</feature>
<dbReference type="SUPFAM" id="SSF51905">
    <property type="entry name" value="FAD/NAD(P)-binding domain"/>
    <property type="match status" value="1"/>
</dbReference>
<dbReference type="Pfam" id="PF01494">
    <property type="entry name" value="FAD_binding_3"/>
    <property type="match status" value="1"/>
</dbReference>
<keyword evidence="5" id="KW-0503">Monooxygenase</keyword>
<feature type="compositionally biased region" description="Pro residues" evidence="6">
    <location>
        <begin position="597"/>
        <end position="609"/>
    </location>
</feature>
<evidence type="ECO:0000256" key="2">
    <source>
        <dbReference type="ARBA" id="ARBA00022630"/>
    </source>
</evidence>
<proteinExistence type="inferred from homology"/>
<dbReference type="InterPro" id="IPR036188">
    <property type="entry name" value="FAD/NAD-bd_sf"/>
</dbReference>
<keyword evidence="9" id="KW-1185">Reference proteome</keyword>